<dbReference type="AlphaFoldDB" id="A0A1Y2B5X7"/>
<name>A0A1Y2B5X7_9FUNG</name>
<proteinExistence type="predicted"/>
<dbReference type="Proteomes" id="UP000193642">
    <property type="component" value="Unassembled WGS sequence"/>
</dbReference>
<organism evidence="2 3">
    <name type="scientific">Rhizoclosmatium globosum</name>
    <dbReference type="NCBI Taxonomy" id="329046"/>
    <lineage>
        <taxon>Eukaryota</taxon>
        <taxon>Fungi</taxon>
        <taxon>Fungi incertae sedis</taxon>
        <taxon>Chytridiomycota</taxon>
        <taxon>Chytridiomycota incertae sedis</taxon>
        <taxon>Chytridiomycetes</taxon>
        <taxon>Chytridiales</taxon>
        <taxon>Chytriomycetaceae</taxon>
        <taxon>Rhizoclosmatium</taxon>
    </lineage>
</organism>
<feature type="compositionally biased region" description="Acidic residues" evidence="1">
    <location>
        <begin position="102"/>
        <end position="118"/>
    </location>
</feature>
<sequence>MLWTLSFECVPKRDGEVGFVPSGGGRDGGEEEDDGWSDREDDDDDDGDGGRVRLSKDVIAKVLEAGRGDAAPIPGVGVNVGGTGGEEGDVDAQALLAGLEGESWDDNDDDENVGEEDEYEKRKKALEALFPVAPGGEPKGK</sequence>
<comment type="caution">
    <text evidence="2">The sequence shown here is derived from an EMBL/GenBank/DDBJ whole genome shotgun (WGS) entry which is preliminary data.</text>
</comment>
<evidence type="ECO:0000313" key="2">
    <source>
        <dbReference type="EMBL" id="ORY30134.1"/>
    </source>
</evidence>
<feature type="region of interest" description="Disordered" evidence="1">
    <location>
        <begin position="99"/>
        <end position="121"/>
    </location>
</feature>
<accession>A0A1Y2B5X7</accession>
<feature type="region of interest" description="Disordered" evidence="1">
    <location>
        <begin position="69"/>
        <end position="88"/>
    </location>
</feature>
<protein>
    <submittedName>
        <fullName evidence="2">Uncharacterized protein</fullName>
    </submittedName>
</protein>
<gene>
    <name evidence="2" type="ORF">BCR33DRAFT_724441</name>
</gene>
<reference evidence="2 3" key="1">
    <citation type="submission" date="2016-07" db="EMBL/GenBank/DDBJ databases">
        <title>Pervasive Adenine N6-methylation of Active Genes in Fungi.</title>
        <authorList>
            <consortium name="DOE Joint Genome Institute"/>
            <person name="Mondo S.J."/>
            <person name="Dannebaum R.O."/>
            <person name="Kuo R.C."/>
            <person name="Labutti K."/>
            <person name="Haridas S."/>
            <person name="Kuo A."/>
            <person name="Salamov A."/>
            <person name="Ahrendt S.R."/>
            <person name="Lipzen A."/>
            <person name="Sullivan W."/>
            <person name="Andreopoulos W.B."/>
            <person name="Clum A."/>
            <person name="Lindquist E."/>
            <person name="Daum C."/>
            <person name="Ramamoorthy G.K."/>
            <person name="Gryganskyi A."/>
            <person name="Culley D."/>
            <person name="Magnuson J.K."/>
            <person name="James T.Y."/>
            <person name="O'Malley M.A."/>
            <person name="Stajich J.E."/>
            <person name="Spatafora J.W."/>
            <person name="Visel A."/>
            <person name="Grigoriev I.V."/>
        </authorList>
    </citation>
    <scope>NUCLEOTIDE SEQUENCE [LARGE SCALE GENOMIC DNA]</scope>
    <source>
        <strain evidence="2 3">JEL800</strain>
    </source>
</reference>
<evidence type="ECO:0000256" key="1">
    <source>
        <dbReference type="SAM" id="MobiDB-lite"/>
    </source>
</evidence>
<feature type="region of interest" description="Disordered" evidence="1">
    <location>
        <begin position="13"/>
        <end position="52"/>
    </location>
</feature>
<dbReference type="EMBL" id="MCGO01000084">
    <property type="protein sequence ID" value="ORY30134.1"/>
    <property type="molecule type" value="Genomic_DNA"/>
</dbReference>
<keyword evidence="3" id="KW-1185">Reference proteome</keyword>
<feature type="compositionally biased region" description="Acidic residues" evidence="1">
    <location>
        <begin position="29"/>
        <end position="47"/>
    </location>
</feature>
<evidence type="ECO:0000313" key="3">
    <source>
        <dbReference type="Proteomes" id="UP000193642"/>
    </source>
</evidence>